<name>A0AAE0WQ75_9PEZI</name>
<dbReference type="EMBL" id="JAUTXT010000013">
    <property type="protein sequence ID" value="KAK3675845.1"/>
    <property type="molecule type" value="Genomic_DNA"/>
</dbReference>
<sequence>MPPIPIALCGKSSSMASSFAPTMLPEYEIVHHFQSLEAVQKELTHLLRGESFTPTSDLGADDNEAKNAHTAGPPRKPRAVMLGAGFNQEELDEMLKVEGADQVSWLFPDALKSVGNVMTGPFFMTVLAKRVKACLQSNGIVKGEEGKAKGGEVYKF</sequence>
<comment type="caution">
    <text evidence="2">The sequence shown here is derived from an EMBL/GenBank/DDBJ whole genome shotgun (WGS) entry which is preliminary data.</text>
</comment>
<feature type="region of interest" description="Disordered" evidence="1">
    <location>
        <begin position="54"/>
        <end position="76"/>
    </location>
</feature>
<keyword evidence="3" id="KW-1185">Reference proteome</keyword>
<accession>A0AAE0WQ75</accession>
<protein>
    <submittedName>
        <fullName evidence="2">Uncharacterized protein</fullName>
    </submittedName>
</protein>
<evidence type="ECO:0000313" key="3">
    <source>
        <dbReference type="Proteomes" id="UP001274830"/>
    </source>
</evidence>
<dbReference type="AlphaFoldDB" id="A0AAE0WQ75"/>
<evidence type="ECO:0000313" key="2">
    <source>
        <dbReference type="EMBL" id="KAK3675845.1"/>
    </source>
</evidence>
<gene>
    <name evidence="2" type="ORF">LTR78_004486</name>
</gene>
<evidence type="ECO:0000256" key="1">
    <source>
        <dbReference type="SAM" id="MobiDB-lite"/>
    </source>
</evidence>
<organism evidence="2 3">
    <name type="scientific">Recurvomyces mirabilis</name>
    <dbReference type="NCBI Taxonomy" id="574656"/>
    <lineage>
        <taxon>Eukaryota</taxon>
        <taxon>Fungi</taxon>
        <taxon>Dikarya</taxon>
        <taxon>Ascomycota</taxon>
        <taxon>Pezizomycotina</taxon>
        <taxon>Dothideomycetes</taxon>
        <taxon>Dothideomycetidae</taxon>
        <taxon>Mycosphaerellales</taxon>
        <taxon>Teratosphaeriaceae</taxon>
        <taxon>Recurvomyces</taxon>
    </lineage>
</organism>
<proteinExistence type="predicted"/>
<dbReference type="Proteomes" id="UP001274830">
    <property type="component" value="Unassembled WGS sequence"/>
</dbReference>
<reference evidence="2" key="1">
    <citation type="submission" date="2023-07" db="EMBL/GenBank/DDBJ databases">
        <title>Black Yeasts Isolated from many extreme environments.</title>
        <authorList>
            <person name="Coleine C."/>
            <person name="Stajich J.E."/>
            <person name="Selbmann L."/>
        </authorList>
    </citation>
    <scope>NUCLEOTIDE SEQUENCE</scope>
    <source>
        <strain evidence="2">CCFEE 5485</strain>
    </source>
</reference>